<dbReference type="EMBL" id="BARV01009241">
    <property type="protein sequence ID" value="GAI14068.1"/>
    <property type="molecule type" value="Genomic_DNA"/>
</dbReference>
<feature type="non-terminal residue" evidence="1">
    <location>
        <position position="35"/>
    </location>
</feature>
<organism evidence="1">
    <name type="scientific">marine sediment metagenome</name>
    <dbReference type="NCBI Taxonomy" id="412755"/>
    <lineage>
        <taxon>unclassified sequences</taxon>
        <taxon>metagenomes</taxon>
        <taxon>ecological metagenomes</taxon>
    </lineage>
</organism>
<name>X1L519_9ZZZZ</name>
<sequence length="35" mass="3987">MAEAKITIEKLKKMVGREGKPVVIEVEKGMIRRFA</sequence>
<comment type="caution">
    <text evidence="1">The sequence shown here is derived from an EMBL/GenBank/DDBJ whole genome shotgun (WGS) entry which is preliminary data.</text>
</comment>
<evidence type="ECO:0000313" key="1">
    <source>
        <dbReference type="EMBL" id="GAI14068.1"/>
    </source>
</evidence>
<reference evidence="1" key="1">
    <citation type="journal article" date="2014" name="Front. Microbiol.">
        <title>High frequency of phylogenetically diverse reductive dehalogenase-homologous genes in deep subseafloor sedimentary metagenomes.</title>
        <authorList>
            <person name="Kawai M."/>
            <person name="Futagami T."/>
            <person name="Toyoda A."/>
            <person name="Takaki Y."/>
            <person name="Nishi S."/>
            <person name="Hori S."/>
            <person name="Arai W."/>
            <person name="Tsubouchi T."/>
            <person name="Morono Y."/>
            <person name="Uchiyama I."/>
            <person name="Ito T."/>
            <person name="Fujiyama A."/>
            <person name="Inagaki F."/>
            <person name="Takami H."/>
        </authorList>
    </citation>
    <scope>NUCLEOTIDE SEQUENCE</scope>
    <source>
        <strain evidence="1">Expedition CK06-06</strain>
    </source>
</reference>
<dbReference type="AlphaFoldDB" id="X1L519"/>
<accession>X1L519</accession>
<gene>
    <name evidence="1" type="ORF">S06H3_18306</name>
</gene>
<protein>
    <submittedName>
        <fullName evidence="1">Uncharacterized protein</fullName>
    </submittedName>
</protein>
<proteinExistence type="predicted"/>